<comment type="function">
    <text evidence="1 11">Catalyzes the condensation of (S)-aspartate-beta-semialdehyde [(S)-ASA] and pyruvate to 4-hydroxy-tetrahydrodipicolinate (HTPA).</text>
</comment>
<comment type="subcellular location">
    <subcellularLocation>
        <location evidence="11">Cytoplasm</location>
    </subcellularLocation>
</comment>
<dbReference type="CDD" id="cd00950">
    <property type="entry name" value="DHDPS"/>
    <property type="match status" value="1"/>
</dbReference>
<dbReference type="InterPro" id="IPR002220">
    <property type="entry name" value="DapA-like"/>
</dbReference>
<dbReference type="InterPro" id="IPR013785">
    <property type="entry name" value="Aldolase_TIM"/>
</dbReference>
<dbReference type="NCBIfam" id="TIGR00674">
    <property type="entry name" value="dapA"/>
    <property type="match status" value="1"/>
</dbReference>
<comment type="caution">
    <text evidence="11">Was originally thought to be a dihydrodipicolinate synthase (DHDPS), catalyzing the condensation of (S)-aspartate-beta-semialdehyde [(S)-ASA] and pyruvate to dihydrodipicolinate (DHDP). However, it was shown in E.coli that the product of the enzymatic reaction is not dihydrodipicolinate but in fact (4S)-4-hydroxy-2,3,4,5-tetrahydro-(2S)-dipicolinic acid (HTPA), and that the consecutive dehydration reaction leading to DHDP is not spontaneous but catalyzed by DapB.</text>
</comment>
<dbReference type="EC" id="4.3.3.7" evidence="3 11"/>
<dbReference type="PATRIC" id="fig|351160.9.peg.2122"/>
<feature type="binding site" evidence="11 13">
    <location>
        <position position="49"/>
    </location>
    <ligand>
        <name>pyruvate</name>
        <dbReference type="ChEBI" id="CHEBI:15361"/>
    </ligand>
</feature>
<feature type="active site" description="Proton donor/acceptor" evidence="11 12">
    <location>
        <position position="140"/>
    </location>
</feature>
<evidence type="ECO:0000256" key="6">
    <source>
        <dbReference type="ARBA" id="ARBA00022915"/>
    </source>
</evidence>
<dbReference type="Pfam" id="PF00701">
    <property type="entry name" value="DHDPS"/>
    <property type="match status" value="1"/>
</dbReference>
<dbReference type="GeneID" id="5144868"/>
<dbReference type="GO" id="GO:0005737">
    <property type="term" value="C:cytoplasm"/>
    <property type="evidence" value="ECO:0007669"/>
    <property type="project" value="UniProtKB-SubCell"/>
</dbReference>
<accession>Q0W675</accession>
<feature type="active site" description="Schiff-base intermediate with substrate" evidence="11 12">
    <location>
        <position position="168"/>
    </location>
</feature>
<dbReference type="GO" id="GO:0009089">
    <property type="term" value="P:lysine biosynthetic process via diaminopimelate"/>
    <property type="evidence" value="ECO:0007669"/>
    <property type="project" value="UniProtKB-UniRule"/>
</dbReference>
<dbReference type="InterPro" id="IPR020625">
    <property type="entry name" value="Schiff_base-form_aldolases_AS"/>
</dbReference>
<name>Q0W675_METAR</name>
<keyword evidence="7 11" id="KW-0457">Lysine biosynthesis</keyword>
<dbReference type="STRING" id="351160.RCIX736"/>
<evidence type="ECO:0000313" key="14">
    <source>
        <dbReference type="EMBL" id="CAJ36118.1"/>
    </source>
</evidence>
<feature type="binding site" evidence="11 13">
    <location>
        <position position="213"/>
    </location>
    <ligand>
        <name>pyruvate</name>
        <dbReference type="ChEBI" id="CHEBI:15361"/>
    </ligand>
</feature>
<evidence type="ECO:0000256" key="7">
    <source>
        <dbReference type="ARBA" id="ARBA00023154"/>
    </source>
</evidence>
<evidence type="ECO:0000256" key="4">
    <source>
        <dbReference type="ARBA" id="ARBA00022490"/>
    </source>
</evidence>
<comment type="catalytic activity">
    <reaction evidence="10 11">
        <text>L-aspartate 4-semialdehyde + pyruvate = (2S,4S)-4-hydroxy-2,3,4,5-tetrahydrodipicolinate + H2O + H(+)</text>
        <dbReference type="Rhea" id="RHEA:34171"/>
        <dbReference type="ChEBI" id="CHEBI:15361"/>
        <dbReference type="ChEBI" id="CHEBI:15377"/>
        <dbReference type="ChEBI" id="CHEBI:15378"/>
        <dbReference type="ChEBI" id="CHEBI:67139"/>
        <dbReference type="ChEBI" id="CHEBI:537519"/>
        <dbReference type="EC" id="4.3.3.7"/>
    </reaction>
</comment>
<comment type="pathway">
    <text evidence="2 11">Amino-acid biosynthesis; L-lysine biosynthesis via DAP pathway; (S)-tetrahydrodipicolinate from L-aspartate: step 3/4.</text>
</comment>
<evidence type="ECO:0000256" key="2">
    <source>
        <dbReference type="ARBA" id="ARBA00005120"/>
    </source>
</evidence>
<dbReference type="SUPFAM" id="SSF51569">
    <property type="entry name" value="Aldolase"/>
    <property type="match status" value="1"/>
</dbReference>
<dbReference type="PIRSF" id="PIRSF001365">
    <property type="entry name" value="DHDPS"/>
    <property type="match status" value="1"/>
</dbReference>
<dbReference type="InterPro" id="IPR005263">
    <property type="entry name" value="DapA"/>
</dbReference>
<keyword evidence="6 11" id="KW-0220">Diaminopimelate biosynthesis</keyword>
<dbReference type="UniPathway" id="UPA00034">
    <property type="reaction ID" value="UER00017"/>
</dbReference>
<dbReference type="Gene3D" id="3.20.20.70">
    <property type="entry name" value="Aldolase class I"/>
    <property type="match status" value="1"/>
</dbReference>
<comment type="similarity">
    <text evidence="11">Belongs to the DapA family.</text>
</comment>
<dbReference type="SMART" id="SM01130">
    <property type="entry name" value="DHDPS"/>
    <property type="match status" value="1"/>
</dbReference>
<comment type="caution">
    <text evidence="11">Lacks conserved residue(s) required for the propagation of feature annotation.</text>
</comment>
<dbReference type="RefSeq" id="WP_012036391.1">
    <property type="nucleotide sequence ID" value="NC_009464.1"/>
</dbReference>
<evidence type="ECO:0000256" key="5">
    <source>
        <dbReference type="ARBA" id="ARBA00022605"/>
    </source>
</evidence>
<dbReference type="PRINTS" id="PR00146">
    <property type="entry name" value="DHPICSNTHASE"/>
</dbReference>
<evidence type="ECO:0000313" key="15">
    <source>
        <dbReference type="Proteomes" id="UP000000663"/>
    </source>
</evidence>
<evidence type="ECO:0000256" key="3">
    <source>
        <dbReference type="ARBA" id="ARBA00012086"/>
    </source>
</evidence>
<comment type="subunit">
    <text evidence="11">Homotetramer; dimer of dimers.</text>
</comment>
<dbReference type="eggNOG" id="arCOG04172">
    <property type="taxonomic scope" value="Archaea"/>
</dbReference>
<evidence type="ECO:0000256" key="12">
    <source>
        <dbReference type="PIRSR" id="PIRSR001365-1"/>
    </source>
</evidence>
<protein>
    <recommendedName>
        <fullName evidence="3 11">4-hydroxy-tetrahydrodipicolinate synthase</fullName>
        <shortName evidence="11">HTPA synthase</shortName>
        <ecNumber evidence="3 11">4.3.3.7</ecNumber>
    </recommendedName>
</protein>
<evidence type="ECO:0000256" key="11">
    <source>
        <dbReference type="HAMAP-Rule" id="MF_00418"/>
    </source>
</evidence>
<dbReference type="OrthoDB" id="33636at2157"/>
<evidence type="ECO:0000256" key="10">
    <source>
        <dbReference type="ARBA" id="ARBA00047836"/>
    </source>
</evidence>
<dbReference type="AlphaFoldDB" id="Q0W675"/>
<dbReference type="EMBL" id="AM114193">
    <property type="protein sequence ID" value="CAJ36118.1"/>
    <property type="molecule type" value="Genomic_DNA"/>
</dbReference>
<proteinExistence type="inferred from homology"/>
<dbReference type="KEGG" id="rci:RCIX736"/>
<keyword evidence="15" id="KW-1185">Reference proteome</keyword>
<sequence length="319" mass="34868">MKLKTLKGVYPALITPFKKNGEIDEDGFRRNIDYVIEGGVDGIVPCGCTGEAATLRFEEQKKLLEIAVDQVDRNKRKVPVIGGSGSNNTQEALELTQYAKEAGAAAAMLITPYYNKPMPAGQILHYRTIAAKAEMPIILYNVPGRTGTNMLPETIAELAKDEFIVGVKEASGNMEQVEKIIELTRDYRKKFTVLSGDDNLTLPIMAMGGKGVVSVLANIMPKEMCTIVRYYEEGNHDKAIDMYYKIAPIMKAMFIETNPIPVKAAANMMGIAAGSLRLPLTEMAPENQKKLRGLLEAYGVKLGGKVAPKAAPVKKTARK</sequence>
<dbReference type="PANTHER" id="PTHR12128">
    <property type="entry name" value="DIHYDRODIPICOLINATE SYNTHASE"/>
    <property type="match status" value="1"/>
</dbReference>
<keyword evidence="4 11" id="KW-0963">Cytoplasm</keyword>
<keyword evidence="8 11" id="KW-0456">Lyase</keyword>
<reference evidence="14 15" key="1">
    <citation type="journal article" date="2006" name="Science">
        <title>Genome of rice cluster I archaea -- the key methane producers in the rice rhizosphere.</title>
        <authorList>
            <person name="Erkel C."/>
            <person name="Kube M."/>
            <person name="Reinhardt R."/>
            <person name="Liesack W."/>
        </authorList>
    </citation>
    <scope>NUCLEOTIDE SEQUENCE [LARGE SCALE GENOMIC DNA]</scope>
    <source>
        <strain evidence="15">DSM 22066 / NBRC 105507 / MRE50</strain>
    </source>
</reference>
<dbReference type="PANTHER" id="PTHR12128:SF66">
    <property type="entry name" value="4-HYDROXY-2-OXOGLUTARATE ALDOLASE, MITOCHONDRIAL"/>
    <property type="match status" value="1"/>
</dbReference>
<evidence type="ECO:0000256" key="1">
    <source>
        <dbReference type="ARBA" id="ARBA00003294"/>
    </source>
</evidence>
<gene>
    <name evidence="14" type="primary">dapA-1</name>
    <name evidence="11" type="synonym">dapA</name>
    <name evidence="14" type="ORF">RCIX736</name>
</gene>
<evidence type="ECO:0000256" key="13">
    <source>
        <dbReference type="PIRSR" id="PIRSR001365-2"/>
    </source>
</evidence>
<feature type="site" description="Part of a proton relay during catalysis" evidence="11">
    <location>
        <position position="114"/>
    </location>
</feature>
<dbReference type="HAMAP" id="MF_00418">
    <property type="entry name" value="DapA"/>
    <property type="match status" value="1"/>
</dbReference>
<dbReference type="PROSITE" id="PS00666">
    <property type="entry name" value="DHDPS_2"/>
    <property type="match status" value="1"/>
</dbReference>
<dbReference type="GO" id="GO:0008675">
    <property type="term" value="F:2-dehydro-3-deoxy-phosphogluconate aldolase activity"/>
    <property type="evidence" value="ECO:0007669"/>
    <property type="project" value="UniProtKB-ARBA"/>
</dbReference>
<keyword evidence="9 11" id="KW-0704">Schiff base</keyword>
<evidence type="ECO:0000256" key="9">
    <source>
        <dbReference type="ARBA" id="ARBA00023270"/>
    </source>
</evidence>
<dbReference type="GO" id="GO:0019877">
    <property type="term" value="P:diaminopimelate biosynthetic process"/>
    <property type="evidence" value="ECO:0007669"/>
    <property type="project" value="UniProtKB-UniRule"/>
</dbReference>
<keyword evidence="5 11" id="KW-0028">Amino-acid biosynthesis</keyword>
<organism evidence="14 15">
    <name type="scientific">Methanocella arvoryzae (strain DSM 22066 / NBRC 105507 / MRE50)</name>
    <dbReference type="NCBI Taxonomy" id="351160"/>
    <lineage>
        <taxon>Archaea</taxon>
        <taxon>Methanobacteriati</taxon>
        <taxon>Methanobacteriota</taxon>
        <taxon>Stenosarchaea group</taxon>
        <taxon>Methanomicrobia</taxon>
        <taxon>Methanocellales</taxon>
        <taxon>Methanocellaceae</taxon>
        <taxon>Methanocella</taxon>
    </lineage>
</organism>
<evidence type="ECO:0000256" key="8">
    <source>
        <dbReference type="ARBA" id="ARBA00023239"/>
    </source>
</evidence>
<dbReference type="Proteomes" id="UP000000663">
    <property type="component" value="Chromosome"/>
</dbReference>
<dbReference type="GO" id="GO:0008840">
    <property type="term" value="F:4-hydroxy-tetrahydrodipicolinate synthase activity"/>
    <property type="evidence" value="ECO:0007669"/>
    <property type="project" value="UniProtKB-UniRule"/>
</dbReference>